<dbReference type="Gene3D" id="3.40.50.620">
    <property type="entry name" value="HUPs"/>
    <property type="match status" value="2"/>
</dbReference>
<organism evidence="3 4">
    <name type="scientific">Porites evermanni</name>
    <dbReference type="NCBI Taxonomy" id="104178"/>
    <lineage>
        <taxon>Eukaryota</taxon>
        <taxon>Metazoa</taxon>
        <taxon>Cnidaria</taxon>
        <taxon>Anthozoa</taxon>
        <taxon>Hexacorallia</taxon>
        <taxon>Scleractinia</taxon>
        <taxon>Fungiina</taxon>
        <taxon>Poritidae</taxon>
        <taxon>Porites</taxon>
    </lineage>
</organism>
<dbReference type="PRINTS" id="PR01438">
    <property type="entry name" value="UNVRSLSTRESS"/>
</dbReference>
<dbReference type="Proteomes" id="UP001159427">
    <property type="component" value="Unassembled WGS sequence"/>
</dbReference>
<dbReference type="InterPro" id="IPR014729">
    <property type="entry name" value="Rossmann-like_a/b/a_fold"/>
</dbReference>
<dbReference type="PANTHER" id="PTHR46989">
    <property type="entry name" value="USP DOMAIN-CONTAINING PROTEIN"/>
    <property type="match status" value="1"/>
</dbReference>
<gene>
    <name evidence="3" type="ORF">PEVE_00007684</name>
</gene>
<feature type="domain" description="UspA" evidence="2">
    <location>
        <begin position="8"/>
        <end position="106"/>
    </location>
</feature>
<dbReference type="InterPro" id="IPR006015">
    <property type="entry name" value="Universal_stress_UspA"/>
</dbReference>
<reference evidence="3 4" key="1">
    <citation type="submission" date="2022-05" db="EMBL/GenBank/DDBJ databases">
        <authorList>
            <consortium name="Genoscope - CEA"/>
            <person name="William W."/>
        </authorList>
    </citation>
    <scope>NUCLEOTIDE SEQUENCE [LARGE SCALE GENOMIC DNA]</scope>
</reference>
<dbReference type="SUPFAM" id="SSF52402">
    <property type="entry name" value="Adenine nucleotide alpha hydrolases-like"/>
    <property type="match status" value="2"/>
</dbReference>
<dbReference type="PANTHER" id="PTHR46989:SF3">
    <property type="entry name" value="USPA DOMAIN-CONTAINING PROTEIN"/>
    <property type="match status" value="1"/>
</dbReference>
<keyword evidence="1" id="KW-0175">Coiled coil</keyword>
<dbReference type="Pfam" id="PF00582">
    <property type="entry name" value="Usp"/>
    <property type="match status" value="2"/>
</dbReference>
<evidence type="ECO:0000313" key="4">
    <source>
        <dbReference type="Proteomes" id="UP001159427"/>
    </source>
</evidence>
<feature type="non-terminal residue" evidence="3">
    <location>
        <position position="1"/>
    </location>
</feature>
<comment type="caution">
    <text evidence="3">The sequence shown here is derived from an EMBL/GenBank/DDBJ whole genome shotgun (WGS) entry which is preliminary data.</text>
</comment>
<evidence type="ECO:0000259" key="2">
    <source>
        <dbReference type="Pfam" id="PF00582"/>
    </source>
</evidence>
<dbReference type="EMBL" id="CALNXI010001511">
    <property type="protein sequence ID" value="CAH3171039.1"/>
    <property type="molecule type" value="Genomic_DNA"/>
</dbReference>
<evidence type="ECO:0000256" key="1">
    <source>
        <dbReference type="SAM" id="Coils"/>
    </source>
</evidence>
<accession>A0ABN8QVH7</accession>
<dbReference type="CDD" id="cd23659">
    <property type="entry name" value="USP_At3g01520-like"/>
    <property type="match status" value="2"/>
</dbReference>
<feature type="domain" description="UspA" evidence="2">
    <location>
        <begin position="120"/>
        <end position="260"/>
    </location>
</feature>
<dbReference type="InterPro" id="IPR006016">
    <property type="entry name" value="UspA"/>
</dbReference>
<evidence type="ECO:0000313" key="3">
    <source>
        <dbReference type="EMBL" id="CAH3171039.1"/>
    </source>
</evidence>
<protein>
    <recommendedName>
        <fullName evidence="2">UspA domain-containing protein</fullName>
    </recommendedName>
</protein>
<feature type="coiled-coil region" evidence="1">
    <location>
        <begin position="169"/>
        <end position="196"/>
    </location>
</feature>
<name>A0ABN8QVH7_9CNID</name>
<keyword evidence="4" id="KW-1185">Reference proteome</keyword>
<sequence>YKEHVYHDGDQLVLIHSHELQSPVLLETIATEGWKREVEKHDQFIKDLEKKYRRKCKPLKIEAKIIVQPGPPGQVICRVAMEQDATLIVMGCRGEGTVRRTILGTTGISAVFVLKTMSHRTIAIAVDPSEYSEKAFDWFMSNIYHEGDKLVIIHSHELHPPVMPHMILTDEWTREVAKHEKTINELERRYEEKCKALKLSAKIIVTDGPPGEIICKQAKEQGASFIVVGSRGTGTIRRTILGSVSDYVLHHAHMPVVVVPKSVV</sequence>
<proteinExistence type="predicted"/>